<accession>A0A176ZI12</accession>
<feature type="domain" description="Alginate export" evidence="2">
    <location>
        <begin position="79"/>
        <end position="467"/>
    </location>
</feature>
<feature type="chain" id="PRO_5008055959" description="Alginate export domain-containing protein" evidence="1">
    <location>
        <begin position="26"/>
        <end position="473"/>
    </location>
</feature>
<reference evidence="3 4" key="1">
    <citation type="submission" date="2016-02" db="EMBL/GenBank/DDBJ databases">
        <title>Draft genome sequence of the strain BR 10247T Bradyrhizobium neotropicale isolated from nodules of Centrolobium paraense.</title>
        <authorList>
            <person name="Simoes-Araujo J.L."/>
            <person name="Barauna A.C."/>
            <person name="Silva K."/>
            <person name="Zilli J.E."/>
        </authorList>
    </citation>
    <scope>NUCLEOTIDE SEQUENCE [LARGE SCALE GENOMIC DNA]</scope>
    <source>
        <strain evidence="3 4">BR 10247</strain>
    </source>
</reference>
<proteinExistence type="predicted"/>
<keyword evidence="1" id="KW-0732">Signal</keyword>
<dbReference type="Pfam" id="PF13372">
    <property type="entry name" value="Alginate_exp"/>
    <property type="match status" value="1"/>
</dbReference>
<evidence type="ECO:0000313" key="4">
    <source>
        <dbReference type="Proteomes" id="UP000077173"/>
    </source>
</evidence>
<name>A0A176ZI12_9BRAD</name>
<protein>
    <recommendedName>
        <fullName evidence="2">Alginate export domain-containing protein</fullName>
    </recommendedName>
</protein>
<dbReference type="InterPro" id="IPR025388">
    <property type="entry name" value="Alginate_export_dom"/>
</dbReference>
<dbReference type="EMBL" id="LSEF01000005">
    <property type="protein sequence ID" value="OAF20179.1"/>
    <property type="molecule type" value="Genomic_DNA"/>
</dbReference>
<sequence length="473" mass="52851">MFSRRQGRAGAVLAMSILAAPGSLATSSSALADEKPARPEIKTNRWQEDWSALADPALRTEAFDPIKYIPIMPGDPRSYVSFGMTLRERFEAVNAAAFGVGGIRSDAYLLQRLQFHADFHLDEHWQLFLQVEDDRAFGKNVVTPVDQDPLDMRLGFLAYVNATQVGTFKARVGRQDFDFDLQRFVSSREGANVRQSFDAVWGDWESGPWRFLGFLSQPVQYDFQHPFDDTSNSHFRFHTLRVERQVLGTNELSAYYSFYQKDNVHYLDASGDEKRNVFDVRFAGKLNQFDWDLEAMGQNGVIGGKDIRAWATGARAGYTFAGITWQPRLGMQVDAASGDHQPRDNVLGTFNPLFPNGYYFTLAGFTGYVNLVHVKPSLTVKPATNLSIMGALGFQWRETIADAIYVQPNIPVAGTAGKGSAWSGAYAQVRLDYRFDAHLTGAIEAVHYKIGDTIRQAGGHDSDYVGVELKYSL</sequence>
<gene>
    <name evidence="3" type="ORF">AXW67_33490</name>
</gene>
<organism evidence="3 4">
    <name type="scientific">Bradyrhizobium neotropicale</name>
    <dbReference type="NCBI Taxonomy" id="1497615"/>
    <lineage>
        <taxon>Bacteria</taxon>
        <taxon>Pseudomonadati</taxon>
        <taxon>Pseudomonadota</taxon>
        <taxon>Alphaproteobacteria</taxon>
        <taxon>Hyphomicrobiales</taxon>
        <taxon>Nitrobacteraceae</taxon>
        <taxon>Bradyrhizobium</taxon>
    </lineage>
</organism>
<feature type="signal peptide" evidence="1">
    <location>
        <begin position="1"/>
        <end position="25"/>
    </location>
</feature>
<dbReference type="AlphaFoldDB" id="A0A176ZI12"/>
<dbReference type="Proteomes" id="UP000077173">
    <property type="component" value="Unassembled WGS sequence"/>
</dbReference>
<comment type="caution">
    <text evidence="3">The sequence shown here is derived from an EMBL/GenBank/DDBJ whole genome shotgun (WGS) entry which is preliminary data.</text>
</comment>
<keyword evidence="4" id="KW-1185">Reference proteome</keyword>
<evidence type="ECO:0000313" key="3">
    <source>
        <dbReference type="EMBL" id="OAF20179.1"/>
    </source>
</evidence>
<evidence type="ECO:0000259" key="2">
    <source>
        <dbReference type="Pfam" id="PF13372"/>
    </source>
</evidence>
<evidence type="ECO:0000256" key="1">
    <source>
        <dbReference type="SAM" id="SignalP"/>
    </source>
</evidence>